<organism evidence="9 10">
    <name type="scientific">Caldanaerobius fijiensis DSM 17918</name>
    <dbReference type="NCBI Taxonomy" id="1121256"/>
    <lineage>
        <taxon>Bacteria</taxon>
        <taxon>Bacillati</taxon>
        <taxon>Bacillota</taxon>
        <taxon>Clostridia</taxon>
        <taxon>Thermoanaerobacterales</taxon>
        <taxon>Thermoanaerobacteraceae</taxon>
        <taxon>Caldanaerobius</taxon>
    </lineage>
</organism>
<feature type="active site" description="Proton acceptor; specific for D-alanine" evidence="5">
    <location>
        <position position="39"/>
    </location>
</feature>
<dbReference type="NCBIfam" id="TIGR00492">
    <property type="entry name" value="alr"/>
    <property type="match status" value="1"/>
</dbReference>
<dbReference type="Gene3D" id="2.40.37.10">
    <property type="entry name" value="Lyase, Ornithine Decarboxylase, Chain A, domain 1"/>
    <property type="match status" value="1"/>
</dbReference>
<dbReference type="PROSITE" id="PS00395">
    <property type="entry name" value="ALANINE_RACEMASE"/>
    <property type="match status" value="1"/>
</dbReference>
<reference evidence="9 10" key="1">
    <citation type="submission" date="2016-11" db="EMBL/GenBank/DDBJ databases">
        <authorList>
            <person name="Jaros S."/>
            <person name="Januszkiewicz K."/>
            <person name="Wedrychowicz H."/>
        </authorList>
    </citation>
    <scope>NUCLEOTIDE SEQUENCE [LARGE SCALE GENOMIC DNA]</scope>
    <source>
        <strain evidence="9 10">DSM 17918</strain>
    </source>
</reference>
<dbReference type="EC" id="5.1.1.1" evidence="5"/>
<evidence type="ECO:0000256" key="5">
    <source>
        <dbReference type="HAMAP-Rule" id="MF_01201"/>
    </source>
</evidence>
<evidence type="ECO:0000259" key="8">
    <source>
        <dbReference type="SMART" id="SM01005"/>
    </source>
</evidence>
<dbReference type="EMBL" id="FQVH01000044">
    <property type="protein sequence ID" value="SHF77628.1"/>
    <property type="molecule type" value="Genomic_DNA"/>
</dbReference>
<dbReference type="STRING" id="1121256.SAMN02746089_02532"/>
<evidence type="ECO:0000256" key="7">
    <source>
        <dbReference type="PIRSR" id="PIRSR600821-52"/>
    </source>
</evidence>
<dbReference type="CDD" id="cd00430">
    <property type="entry name" value="PLPDE_III_AR"/>
    <property type="match status" value="1"/>
</dbReference>
<protein>
    <recommendedName>
        <fullName evidence="5">Alanine racemase</fullName>
        <ecNumber evidence="5">5.1.1.1</ecNumber>
    </recommendedName>
</protein>
<keyword evidence="3 5" id="KW-0663">Pyridoxal phosphate</keyword>
<evidence type="ECO:0000256" key="1">
    <source>
        <dbReference type="ARBA" id="ARBA00000316"/>
    </source>
</evidence>
<evidence type="ECO:0000256" key="2">
    <source>
        <dbReference type="ARBA" id="ARBA00001933"/>
    </source>
</evidence>
<dbReference type="GO" id="GO:0030170">
    <property type="term" value="F:pyridoxal phosphate binding"/>
    <property type="evidence" value="ECO:0007669"/>
    <property type="project" value="UniProtKB-UniRule"/>
</dbReference>
<evidence type="ECO:0000313" key="10">
    <source>
        <dbReference type="Proteomes" id="UP000184088"/>
    </source>
</evidence>
<evidence type="ECO:0000256" key="4">
    <source>
        <dbReference type="ARBA" id="ARBA00023235"/>
    </source>
</evidence>
<dbReference type="OrthoDB" id="9813814at2"/>
<dbReference type="GO" id="GO:0005829">
    <property type="term" value="C:cytosol"/>
    <property type="evidence" value="ECO:0007669"/>
    <property type="project" value="TreeGrafter"/>
</dbReference>
<dbReference type="Pfam" id="PF01168">
    <property type="entry name" value="Ala_racemase_N"/>
    <property type="match status" value="1"/>
</dbReference>
<dbReference type="InterPro" id="IPR001608">
    <property type="entry name" value="Ala_racemase_N"/>
</dbReference>
<dbReference type="PANTHER" id="PTHR30511:SF0">
    <property type="entry name" value="ALANINE RACEMASE, CATABOLIC-RELATED"/>
    <property type="match status" value="1"/>
</dbReference>
<dbReference type="GO" id="GO:0009252">
    <property type="term" value="P:peptidoglycan biosynthetic process"/>
    <property type="evidence" value="ECO:0007669"/>
    <property type="project" value="TreeGrafter"/>
</dbReference>
<dbReference type="HAMAP" id="MF_01201">
    <property type="entry name" value="Ala_racemase"/>
    <property type="match status" value="1"/>
</dbReference>
<proteinExistence type="inferred from homology"/>
<feature type="domain" description="Alanine racemase C-terminal" evidence="8">
    <location>
        <begin position="245"/>
        <end position="373"/>
    </location>
</feature>
<dbReference type="FunFam" id="2.40.37.10:FF:000006">
    <property type="entry name" value="Alanine racemase"/>
    <property type="match status" value="1"/>
</dbReference>
<dbReference type="Pfam" id="PF00842">
    <property type="entry name" value="Ala_racemase_C"/>
    <property type="match status" value="1"/>
</dbReference>
<gene>
    <name evidence="9" type="ORF">SAMN02746089_02532</name>
</gene>
<dbReference type="AlphaFoldDB" id="A0A1M5EEH7"/>
<comment type="catalytic activity">
    <reaction evidence="1 5">
        <text>L-alanine = D-alanine</text>
        <dbReference type="Rhea" id="RHEA:20249"/>
        <dbReference type="ChEBI" id="CHEBI:57416"/>
        <dbReference type="ChEBI" id="CHEBI:57972"/>
        <dbReference type="EC" id="5.1.1.1"/>
    </reaction>
</comment>
<accession>A0A1M5EEH7</accession>
<dbReference type="InterPro" id="IPR009006">
    <property type="entry name" value="Ala_racemase/Decarboxylase_C"/>
</dbReference>
<dbReference type="SMART" id="SM01005">
    <property type="entry name" value="Ala_racemase_C"/>
    <property type="match status" value="1"/>
</dbReference>
<dbReference type="GO" id="GO:0030632">
    <property type="term" value="P:D-alanine biosynthetic process"/>
    <property type="evidence" value="ECO:0007669"/>
    <property type="project" value="UniProtKB-UniRule"/>
</dbReference>
<dbReference type="InterPro" id="IPR020622">
    <property type="entry name" value="Ala_racemase_pyridoxalP-BS"/>
</dbReference>
<dbReference type="GO" id="GO:0008784">
    <property type="term" value="F:alanine racemase activity"/>
    <property type="evidence" value="ECO:0007669"/>
    <property type="project" value="UniProtKB-UniRule"/>
</dbReference>
<evidence type="ECO:0000313" key="9">
    <source>
        <dbReference type="EMBL" id="SHF77628.1"/>
    </source>
</evidence>
<comment type="pathway">
    <text evidence="5">Amino-acid biosynthesis; D-alanine biosynthesis; D-alanine from L-alanine: step 1/1.</text>
</comment>
<dbReference type="InterPro" id="IPR011079">
    <property type="entry name" value="Ala_racemase_C"/>
</dbReference>
<name>A0A1M5EEH7_9THEO</name>
<feature type="binding site" evidence="5 7">
    <location>
        <position position="137"/>
    </location>
    <ligand>
        <name>substrate</name>
    </ligand>
</feature>
<comment type="function">
    <text evidence="5">Catalyzes the interconversion of L-alanine and D-alanine. May also act on other amino acids.</text>
</comment>
<dbReference type="PRINTS" id="PR00992">
    <property type="entry name" value="ALARACEMASE"/>
</dbReference>
<sequence length="375" mass="42275">MKDFLRPVWAEVNLDNIRYNLRKVRESLNKGVEIIAVVKADAYGHGAVQVSRVLVDEGVKYLAVAILDEAIELRENGIDVPILILGYTPEDQLKYVVEYDISQTVFDLNYVRRISQEATIRHKKTKIHVKIDTGMGRIGYTDYERARQEIRQMASLPGIQVEGIFTHFAAADERDKTYTYKQYELFRNLVDDLEKEIEIPLRHVSNSAAILDLPEMELDAVRPGIILYGHYPSDEVSKSIPLRPAMSLKSKVIHVKSVEPGAYISYGRRFKTRRKSVIATVPIGYADGFTRMLTGKARVLIKGQFAPVVGTICMDQMMVDVTDVEGVRMGEEVVLFGMSGNSTLPVEEIADKLGTINYEVLCMVGKRVPRVYIGS</sequence>
<evidence type="ECO:0000256" key="6">
    <source>
        <dbReference type="PIRSR" id="PIRSR600821-50"/>
    </source>
</evidence>
<keyword evidence="10" id="KW-1185">Reference proteome</keyword>
<dbReference type="SUPFAM" id="SSF51419">
    <property type="entry name" value="PLP-binding barrel"/>
    <property type="match status" value="1"/>
</dbReference>
<dbReference type="PANTHER" id="PTHR30511">
    <property type="entry name" value="ALANINE RACEMASE"/>
    <property type="match status" value="1"/>
</dbReference>
<feature type="modified residue" description="N6-(pyridoxal phosphate)lysine" evidence="5 6">
    <location>
        <position position="39"/>
    </location>
</feature>
<dbReference type="SUPFAM" id="SSF50621">
    <property type="entry name" value="Alanine racemase C-terminal domain-like"/>
    <property type="match status" value="1"/>
</dbReference>
<dbReference type="FunFam" id="3.20.20.10:FF:000002">
    <property type="entry name" value="Alanine racemase"/>
    <property type="match status" value="1"/>
</dbReference>
<dbReference type="Proteomes" id="UP000184088">
    <property type="component" value="Unassembled WGS sequence"/>
</dbReference>
<comment type="similarity">
    <text evidence="5">Belongs to the alanine racemase family.</text>
</comment>
<dbReference type="RefSeq" id="WP_073346124.1">
    <property type="nucleotide sequence ID" value="NZ_FQVH01000044.1"/>
</dbReference>
<keyword evidence="4 5" id="KW-0413">Isomerase</keyword>
<dbReference type="Gene3D" id="3.20.20.10">
    <property type="entry name" value="Alanine racemase"/>
    <property type="match status" value="1"/>
</dbReference>
<feature type="active site" description="Proton acceptor; specific for L-alanine" evidence="5">
    <location>
        <position position="266"/>
    </location>
</feature>
<feature type="binding site" evidence="5 7">
    <location>
        <position position="314"/>
    </location>
    <ligand>
        <name>substrate</name>
    </ligand>
</feature>
<dbReference type="InterPro" id="IPR000821">
    <property type="entry name" value="Ala_racemase"/>
</dbReference>
<evidence type="ECO:0000256" key="3">
    <source>
        <dbReference type="ARBA" id="ARBA00022898"/>
    </source>
</evidence>
<comment type="cofactor">
    <cofactor evidence="2 5 6">
        <name>pyridoxal 5'-phosphate</name>
        <dbReference type="ChEBI" id="CHEBI:597326"/>
    </cofactor>
</comment>
<dbReference type="UniPathway" id="UPA00042">
    <property type="reaction ID" value="UER00497"/>
</dbReference>
<dbReference type="InterPro" id="IPR029066">
    <property type="entry name" value="PLP-binding_barrel"/>
</dbReference>